<evidence type="ECO:0000313" key="7">
    <source>
        <dbReference type="EMBL" id="OGK17547.1"/>
    </source>
</evidence>
<evidence type="ECO:0000256" key="4">
    <source>
        <dbReference type="ARBA" id="ARBA00022989"/>
    </source>
</evidence>
<proteinExistence type="predicted"/>
<evidence type="ECO:0000256" key="6">
    <source>
        <dbReference type="SAM" id="Phobius"/>
    </source>
</evidence>
<evidence type="ECO:0000256" key="1">
    <source>
        <dbReference type="ARBA" id="ARBA00004141"/>
    </source>
</evidence>
<keyword evidence="3 6" id="KW-0812">Transmembrane</keyword>
<organism evidence="7 8">
    <name type="scientific">Candidatus Roizmanbacteria bacterium RIFCSPHIGHO2_01_FULL_39_24</name>
    <dbReference type="NCBI Taxonomy" id="1802032"/>
    <lineage>
        <taxon>Bacteria</taxon>
        <taxon>Candidatus Roizmaniibacteriota</taxon>
    </lineage>
</organism>
<keyword evidence="5 6" id="KW-0472">Membrane</keyword>
<sequence length="425" mass="46510">MTDQKRVKGANKFWKNLGPGLTTGAADDDPSGIATYSQAGAQYGLQLLWLAGFTFPLMALVQEMCARLGMVSGRGLAANIRKHYPRWVLYVITLLLFITNTFNIGADLGAMAKASQLIFPNISFTVLIIFFTILSLGMQIYSTYEKYAKYLKYLALILVSYVLSGLLVHNSPLLLLKHTLFPEISGTREQIILICAILGTTISPYLFFWQTSQEVEESILDGKLTIRDRQEVTKRDIRSMRVDVWSGMFISNLVMYFIIATCAATLFTAGITDITSAEQAAAALRPLAGEFAYLLFTFGIVGTGLLAVPILAGSSSYALSESFGWKFGLHKKLKRASAFYGAIMISMIIGLVMNFVGIDPIKALIYSAVLNGLIAPVILVFIVLMSSNEKIMGSFKNHAITTLFGWAVTLIMVVAGGATIWALFG</sequence>
<feature type="transmembrane region" description="Helical" evidence="6">
    <location>
        <begin position="291"/>
        <end position="317"/>
    </location>
</feature>
<protein>
    <recommendedName>
        <fullName evidence="9">Iron transporter</fullName>
    </recommendedName>
</protein>
<comment type="caution">
    <text evidence="7">The sequence shown here is derived from an EMBL/GenBank/DDBJ whole genome shotgun (WGS) entry which is preliminary data.</text>
</comment>
<evidence type="ECO:0000256" key="5">
    <source>
        <dbReference type="ARBA" id="ARBA00023136"/>
    </source>
</evidence>
<feature type="transmembrane region" description="Helical" evidence="6">
    <location>
        <begin position="118"/>
        <end position="138"/>
    </location>
</feature>
<dbReference type="PANTHER" id="PTHR11706">
    <property type="entry name" value="SOLUTE CARRIER PROTEIN FAMILY 11 MEMBER"/>
    <property type="match status" value="1"/>
</dbReference>
<dbReference type="GO" id="GO:0034755">
    <property type="term" value="P:iron ion transmembrane transport"/>
    <property type="evidence" value="ECO:0007669"/>
    <property type="project" value="TreeGrafter"/>
</dbReference>
<feature type="transmembrane region" description="Helical" evidence="6">
    <location>
        <begin position="364"/>
        <end position="387"/>
    </location>
</feature>
<dbReference type="GO" id="GO:0005384">
    <property type="term" value="F:manganese ion transmembrane transporter activity"/>
    <property type="evidence" value="ECO:0007669"/>
    <property type="project" value="TreeGrafter"/>
</dbReference>
<dbReference type="GO" id="GO:0015086">
    <property type="term" value="F:cadmium ion transmembrane transporter activity"/>
    <property type="evidence" value="ECO:0007669"/>
    <property type="project" value="TreeGrafter"/>
</dbReference>
<dbReference type="EMBL" id="MFZH01000043">
    <property type="protein sequence ID" value="OGK17547.1"/>
    <property type="molecule type" value="Genomic_DNA"/>
</dbReference>
<feature type="transmembrane region" description="Helical" evidence="6">
    <location>
        <begin position="399"/>
        <end position="424"/>
    </location>
</feature>
<dbReference type="GO" id="GO:0005886">
    <property type="term" value="C:plasma membrane"/>
    <property type="evidence" value="ECO:0007669"/>
    <property type="project" value="TreeGrafter"/>
</dbReference>
<evidence type="ECO:0008006" key="9">
    <source>
        <dbReference type="Google" id="ProtNLM"/>
    </source>
</evidence>
<name>A0A1F7GF81_9BACT</name>
<evidence type="ECO:0000313" key="8">
    <source>
        <dbReference type="Proteomes" id="UP000176850"/>
    </source>
</evidence>
<feature type="transmembrane region" description="Helical" evidence="6">
    <location>
        <begin position="244"/>
        <end position="271"/>
    </location>
</feature>
<comment type="subcellular location">
    <subcellularLocation>
        <location evidence="1">Membrane</location>
        <topology evidence="1">Multi-pass membrane protein</topology>
    </subcellularLocation>
</comment>
<evidence type="ECO:0000256" key="2">
    <source>
        <dbReference type="ARBA" id="ARBA00022448"/>
    </source>
</evidence>
<feature type="transmembrane region" description="Helical" evidence="6">
    <location>
        <begin position="87"/>
        <end position="106"/>
    </location>
</feature>
<feature type="transmembrane region" description="Helical" evidence="6">
    <location>
        <begin position="190"/>
        <end position="209"/>
    </location>
</feature>
<keyword evidence="4 6" id="KW-1133">Transmembrane helix</keyword>
<gene>
    <name evidence="7" type="ORF">A2799_04035</name>
</gene>
<feature type="transmembrane region" description="Helical" evidence="6">
    <location>
        <begin position="338"/>
        <end position="358"/>
    </location>
</feature>
<dbReference type="AlphaFoldDB" id="A0A1F7GF81"/>
<accession>A0A1F7GF81</accession>
<feature type="transmembrane region" description="Helical" evidence="6">
    <location>
        <begin position="150"/>
        <end position="170"/>
    </location>
</feature>
<reference evidence="7 8" key="1">
    <citation type="journal article" date="2016" name="Nat. Commun.">
        <title>Thousands of microbial genomes shed light on interconnected biogeochemical processes in an aquifer system.</title>
        <authorList>
            <person name="Anantharaman K."/>
            <person name="Brown C.T."/>
            <person name="Hug L.A."/>
            <person name="Sharon I."/>
            <person name="Castelle C.J."/>
            <person name="Probst A.J."/>
            <person name="Thomas B.C."/>
            <person name="Singh A."/>
            <person name="Wilkins M.J."/>
            <person name="Karaoz U."/>
            <person name="Brodie E.L."/>
            <person name="Williams K.H."/>
            <person name="Hubbard S.S."/>
            <person name="Banfield J.F."/>
        </authorList>
    </citation>
    <scope>NUCLEOTIDE SEQUENCE [LARGE SCALE GENOMIC DNA]</scope>
</reference>
<dbReference type="PANTHER" id="PTHR11706:SF33">
    <property type="entry name" value="NATURAL RESISTANCE-ASSOCIATED MACROPHAGE PROTEIN 2"/>
    <property type="match status" value="1"/>
</dbReference>
<dbReference type="NCBIfam" id="NF037982">
    <property type="entry name" value="Nramp_1"/>
    <property type="match status" value="1"/>
</dbReference>
<evidence type="ECO:0000256" key="3">
    <source>
        <dbReference type="ARBA" id="ARBA00022692"/>
    </source>
</evidence>
<dbReference type="InterPro" id="IPR001046">
    <property type="entry name" value="NRAMP_fam"/>
</dbReference>
<dbReference type="Pfam" id="PF01566">
    <property type="entry name" value="Nramp"/>
    <property type="match status" value="1"/>
</dbReference>
<keyword evidence="2" id="KW-0813">Transport</keyword>
<dbReference type="Proteomes" id="UP000176850">
    <property type="component" value="Unassembled WGS sequence"/>
</dbReference>